<dbReference type="InterPro" id="IPR024160">
    <property type="entry name" value="BIN3_SAM-bd_dom"/>
</dbReference>
<dbReference type="Gene3D" id="3.40.50.150">
    <property type="entry name" value="Vaccinia Virus protein VP39"/>
    <property type="match status" value="1"/>
</dbReference>
<dbReference type="STRING" id="1314771.A0A197JF48"/>
<feature type="compositionally biased region" description="Basic residues" evidence="7">
    <location>
        <begin position="30"/>
        <end position="40"/>
    </location>
</feature>
<dbReference type="InterPro" id="IPR039772">
    <property type="entry name" value="Bin3-like"/>
</dbReference>
<dbReference type="InterPro" id="IPR010675">
    <property type="entry name" value="Bin3_C"/>
</dbReference>
<feature type="compositionally biased region" description="Polar residues" evidence="7">
    <location>
        <begin position="65"/>
        <end position="82"/>
    </location>
</feature>
<evidence type="ECO:0000313" key="9">
    <source>
        <dbReference type="EMBL" id="OAQ23116.1"/>
    </source>
</evidence>
<keyword evidence="2 6" id="KW-0489">Methyltransferase</keyword>
<reference evidence="9 10" key="1">
    <citation type="submission" date="2016-05" db="EMBL/GenBank/DDBJ databases">
        <title>Genome sequencing reveals origins of a unique bacterial endosymbiosis in the earliest lineages of terrestrial Fungi.</title>
        <authorList>
            <consortium name="DOE Joint Genome Institute"/>
            <person name="Uehling J."/>
            <person name="Gryganskyi A."/>
            <person name="Hameed K."/>
            <person name="Tschaplinski T."/>
            <person name="Misztal P."/>
            <person name="Wu S."/>
            <person name="Desiro A."/>
            <person name="Vande Pol N."/>
            <person name="Du Z.-Y."/>
            <person name="Zienkiewicz A."/>
            <person name="Zienkiewicz K."/>
            <person name="Morin E."/>
            <person name="Tisserant E."/>
            <person name="Splivallo R."/>
            <person name="Hainaut M."/>
            <person name="Henrissat B."/>
            <person name="Ohm R."/>
            <person name="Kuo A."/>
            <person name="Yan J."/>
            <person name="Lipzen A."/>
            <person name="Nolan M."/>
            <person name="Labutti K."/>
            <person name="Barry K."/>
            <person name="Goldstein A."/>
            <person name="Labbe J."/>
            <person name="Schadt C."/>
            <person name="Tuskan G."/>
            <person name="Grigoriev I."/>
            <person name="Martin F."/>
            <person name="Vilgalys R."/>
            <person name="Bonito G."/>
        </authorList>
    </citation>
    <scope>NUCLEOTIDE SEQUENCE [LARGE SCALE GENOMIC DNA]</scope>
    <source>
        <strain evidence="9 10">AG-77</strain>
    </source>
</reference>
<evidence type="ECO:0000313" key="10">
    <source>
        <dbReference type="Proteomes" id="UP000078512"/>
    </source>
</evidence>
<evidence type="ECO:0000256" key="1">
    <source>
        <dbReference type="ARBA" id="ARBA00008361"/>
    </source>
</evidence>
<organism evidence="9 10">
    <name type="scientific">Linnemannia elongata AG-77</name>
    <dbReference type="NCBI Taxonomy" id="1314771"/>
    <lineage>
        <taxon>Eukaryota</taxon>
        <taxon>Fungi</taxon>
        <taxon>Fungi incertae sedis</taxon>
        <taxon>Mucoromycota</taxon>
        <taxon>Mortierellomycotina</taxon>
        <taxon>Mortierellomycetes</taxon>
        <taxon>Mortierellales</taxon>
        <taxon>Mortierellaceae</taxon>
        <taxon>Linnemannia</taxon>
    </lineage>
</organism>
<evidence type="ECO:0000256" key="2">
    <source>
        <dbReference type="ARBA" id="ARBA00022603"/>
    </source>
</evidence>
<gene>
    <name evidence="9" type="ORF">K457DRAFT_1868445</name>
</gene>
<feature type="domain" description="Bin3-type SAM" evidence="8">
    <location>
        <begin position="332"/>
        <end position="599"/>
    </location>
</feature>
<name>A0A197JF48_9FUNG</name>
<dbReference type="CDD" id="cd02440">
    <property type="entry name" value="AdoMet_MTases"/>
    <property type="match status" value="1"/>
</dbReference>
<feature type="compositionally biased region" description="Low complexity" evidence="7">
    <location>
        <begin position="412"/>
        <end position="422"/>
    </location>
</feature>
<dbReference type="SUPFAM" id="SSF53335">
    <property type="entry name" value="S-adenosyl-L-methionine-dependent methyltransferases"/>
    <property type="match status" value="1"/>
</dbReference>
<evidence type="ECO:0000256" key="5">
    <source>
        <dbReference type="PROSITE-ProRule" id="PRU00848"/>
    </source>
</evidence>
<evidence type="ECO:0000256" key="3">
    <source>
        <dbReference type="ARBA" id="ARBA00022679"/>
    </source>
</evidence>
<dbReference type="GO" id="GO:0040031">
    <property type="term" value="P:snRNA modification"/>
    <property type="evidence" value="ECO:0007669"/>
    <property type="project" value="TreeGrafter"/>
</dbReference>
<keyword evidence="3 6" id="KW-0808">Transferase</keyword>
<feature type="compositionally biased region" description="Low complexity" evidence="7">
    <location>
        <begin position="113"/>
        <end position="126"/>
    </location>
</feature>
<protein>
    <recommendedName>
        <fullName evidence="6">RNA methyltransferase</fullName>
        <ecNumber evidence="6">2.1.1.-</ecNumber>
    </recommendedName>
</protein>
<feature type="region of interest" description="Disordered" evidence="7">
    <location>
        <begin position="105"/>
        <end position="126"/>
    </location>
</feature>
<dbReference type="OrthoDB" id="540004at2759"/>
<proteinExistence type="inferred from homology"/>
<keyword evidence="4 5" id="KW-0949">S-adenosyl-L-methionine</keyword>
<feature type="compositionally biased region" description="Polar residues" evidence="7">
    <location>
        <begin position="46"/>
        <end position="56"/>
    </location>
</feature>
<dbReference type="PANTHER" id="PTHR12315">
    <property type="entry name" value="BICOID-INTERACTING PROTEIN RELATED"/>
    <property type="match status" value="1"/>
</dbReference>
<dbReference type="GO" id="GO:0032259">
    <property type="term" value="P:methylation"/>
    <property type="evidence" value="ECO:0007669"/>
    <property type="project" value="UniProtKB-KW"/>
</dbReference>
<keyword evidence="10" id="KW-1185">Reference proteome</keyword>
<dbReference type="EMBL" id="KV442129">
    <property type="protein sequence ID" value="OAQ23116.1"/>
    <property type="molecule type" value="Genomic_DNA"/>
</dbReference>
<dbReference type="Pfam" id="PF06859">
    <property type="entry name" value="Bin3"/>
    <property type="match status" value="1"/>
</dbReference>
<accession>A0A197JF48</accession>
<evidence type="ECO:0000256" key="4">
    <source>
        <dbReference type="ARBA" id="ARBA00022691"/>
    </source>
</evidence>
<dbReference type="InterPro" id="IPR029063">
    <property type="entry name" value="SAM-dependent_MTases_sf"/>
</dbReference>
<dbReference type="AlphaFoldDB" id="A0A197JF48"/>
<dbReference type="PROSITE" id="PS51515">
    <property type="entry name" value="BIN3_SAM"/>
    <property type="match status" value="1"/>
</dbReference>
<dbReference type="GO" id="GO:0008173">
    <property type="term" value="F:RNA methyltransferase activity"/>
    <property type="evidence" value="ECO:0007669"/>
    <property type="project" value="UniProtKB-UniRule"/>
</dbReference>
<comment type="similarity">
    <text evidence="1 6">Belongs to the methyltransferase superfamily.</text>
</comment>
<dbReference type="Proteomes" id="UP000078512">
    <property type="component" value="Unassembled WGS sequence"/>
</dbReference>
<evidence type="ECO:0000256" key="7">
    <source>
        <dbReference type="SAM" id="MobiDB-lite"/>
    </source>
</evidence>
<feature type="region of interest" description="Disordered" evidence="7">
    <location>
        <begin position="400"/>
        <end position="426"/>
    </location>
</feature>
<dbReference type="GO" id="GO:0017069">
    <property type="term" value="F:snRNA binding"/>
    <property type="evidence" value="ECO:0007669"/>
    <property type="project" value="TreeGrafter"/>
</dbReference>
<sequence>MTDHISKLMPSKRKHFDGKGDQQQDSSFDKKHKISKKKDKGKQDPVGSQHTPSATEATAVEHKNSSTSLQDATKPENTTTSLPAAPNDVTRSVLAFGLLPRQVARAPARKPRVPASTSSTTVTSTTLKTSTTTTAATTTKFRARDIMADVKSSKSTSTFRDSTIGITSSTTTAAITTVSTPSSEAIVTSKSTLIKAEPLFVIPDNNPNRYEFPYGNYPNYYEKRIQEQTKRRSKPAPSSASTSAFKHSAGDRKSVQVWDKVWENQTDEAYYQRKHFRLSATPTVLFPAGCIKYTSESGSTSSTKKGSRGSKRISTKLTETRVTLVDLAKKVDLRLEFLDPSWFRGKRVLDIGCNSALLTVFIALHYKPQKIQGVDIDPSLIGKAQKFVLKTFSQLSSDAYTQTMSGSPPPTTTQETSPTGLGHQRENDVPYEEYFPKALQKIHGTLPVPKRTERTEHLFPHNIELQVSDWVTESDEIQDIEQGQGQKGQDKWDVILGFSLTKWIHLHHGDEGLKKFFHKVYRNLTPGGVFLVEPQDYATYVKRSKITPEMKKTYDGIKFRPEEFQDYLVKEVGFRESQHLGQSDGHAKNFNRDIFLFRK</sequence>
<evidence type="ECO:0000259" key="8">
    <source>
        <dbReference type="PROSITE" id="PS51515"/>
    </source>
</evidence>
<dbReference type="GO" id="GO:0008171">
    <property type="term" value="F:O-methyltransferase activity"/>
    <property type="evidence" value="ECO:0007669"/>
    <property type="project" value="UniProtKB-UniRule"/>
</dbReference>
<dbReference type="EC" id="2.1.1.-" evidence="6"/>
<feature type="region of interest" description="Disordered" evidence="7">
    <location>
        <begin position="226"/>
        <end position="248"/>
    </location>
</feature>
<evidence type="ECO:0000256" key="6">
    <source>
        <dbReference type="RuleBase" id="RU367087"/>
    </source>
</evidence>
<feature type="region of interest" description="Disordered" evidence="7">
    <location>
        <begin position="1"/>
        <end position="85"/>
    </location>
</feature>
<dbReference type="PANTHER" id="PTHR12315:SF0">
    <property type="entry name" value="7SK SNRNA METHYLPHOSPHATE CAPPING ENZYME"/>
    <property type="match status" value="1"/>
</dbReference>